<feature type="transmembrane region" description="Helical" evidence="7">
    <location>
        <begin position="439"/>
        <end position="457"/>
    </location>
</feature>
<dbReference type="InterPro" id="IPR050445">
    <property type="entry name" value="Bact_polysacc_biosynth/exp"/>
</dbReference>
<keyword evidence="4 7" id="KW-1133">Transmembrane helix</keyword>
<evidence type="ECO:0000256" key="3">
    <source>
        <dbReference type="ARBA" id="ARBA00022692"/>
    </source>
</evidence>
<proteinExistence type="predicted"/>
<evidence type="ECO:0000256" key="5">
    <source>
        <dbReference type="ARBA" id="ARBA00023136"/>
    </source>
</evidence>
<evidence type="ECO:0008006" key="12">
    <source>
        <dbReference type="Google" id="ProtNLM"/>
    </source>
</evidence>
<keyword evidence="5 7" id="KW-0472">Membrane</keyword>
<evidence type="ECO:0000256" key="2">
    <source>
        <dbReference type="ARBA" id="ARBA00022475"/>
    </source>
</evidence>
<evidence type="ECO:0000259" key="9">
    <source>
        <dbReference type="Pfam" id="PF13807"/>
    </source>
</evidence>
<dbReference type="InterPro" id="IPR032807">
    <property type="entry name" value="GNVR"/>
</dbReference>
<sequence>MDQEIGKRVDLRTYWRVVWRRKKLVLLPVIVVVATATGGSFLLTPVYRSSATILVEERMPVARSLERLLLGETRSGTDLPQAATIEAKIKSPSYLRKVVDYLDVKPDSLTLASILNHTAGDSSEAERAFQKSMMTSVARSTSVHYKTPSLFEISVEGNNPDRVYEIAGAVTEVFIQDALETQLEEVRSMYQFSVSQLAHYEEKLKESEDELRRFRQSMVRGTIEETPVTSSNINEANALLTDFSRERESVIERTNSYYPGISHLVDDFVPTEHYETLKSRLISLSAELAPLLVRYEWTAPVVLTANSRVNSLKEEIREEAWRIVDQRLAGADERTKGLLVDYEVSTLDLESLATIMGELRALIGRYEQGAIAAPTHELELGRLEREVESNRQIYNMLLEQSKAANLSEALEYVKVQSRYRVVEPATRPLYPVKPEKAKIGGMAVLIGIMMGVGLAFLSEYMDHSLKTVEDVQEYIELPVLGTIPKIVPGDKKWKK</sequence>
<feature type="transmembrane region" description="Helical" evidence="7">
    <location>
        <begin position="24"/>
        <end position="43"/>
    </location>
</feature>
<dbReference type="GO" id="GO:0005886">
    <property type="term" value="C:plasma membrane"/>
    <property type="evidence" value="ECO:0007669"/>
    <property type="project" value="UniProtKB-SubCell"/>
</dbReference>
<dbReference type="PANTHER" id="PTHR32309">
    <property type="entry name" value="TYROSINE-PROTEIN KINASE"/>
    <property type="match status" value="1"/>
</dbReference>
<reference evidence="10 11" key="1">
    <citation type="journal article" date="2015" name="Microbiome">
        <title>Genomic resolution of linkages in carbon, nitrogen, and sulfur cycling among widespread estuary sediment bacteria.</title>
        <authorList>
            <person name="Baker B.J."/>
            <person name="Lazar C.S."/>
            <person name="Teske A.P."/>
            <person name="Dick G.J."/>
        </authorList>
    </citation>
    <scope>NUCLEOTIDE SEQUENCE [LARGE SCALE GENOMIC DNA]</scope>
    <source>
        <strain evidence="10">DG_26</strain>
    </source>
</reference>
<dbReference type="PANTHER" id="PTHR32309:SF13">
    <property type="entry name" value="FERRIC ENTEROBACTIN TRANSPORT PROTEIN FEPE"/>
    <property type="match status" value="1"/>
</dbReference>
<organism evidence="10 11">
    <name type="scientific">candidate division TA06 bacterium DG_26</name>
    <dbReference type="NCBI Taxonomy" id="1703771"/>
    <lineage>
        <taxon>Bacteria</taxon>
        <taxon>Bacteria division TA06</taxon>
    </lineage>
</organism>
<keyword evidence="6" id="KW-0175">Coiled coil</keyword>
<evidence type="ECO:0000256" key="1">
    <source>
        <dbReference type="ARBA" id="ARBA00004651"/>
    </source>
</evidence>
<dbReference type="EMBL" id="LIZT01000057">
    <property type="protein sequence ID" value="KPJ49465.1"/>
    <property type="molecule type" value="Genomic_DNA"/>
</dbReference>
<evidence type="ECO:0000256" key="7">
    <source>
        <dbReference type="SAM" id="Phobius"/>
    </source>
</evidence>
<accession>A0A0S7WHR0</accession>
<evidence type="ECO:0000259" key="8">
    <source>
        <dbReference type="Pfam" id="PF02706"/>
    </source>
</evidence>
<keyword evidence="3 7" id="KW-0812">Transmembrane</keyword>
<protein>
    <recommendedName>
        <fullName evidence="12">Polysaccharide chain length determinant N-terminal domain-containing protein</fullName>
    </recommendedName>
</protein>
<dbReference type="InterPro" id="IPR003856">
    <property type="entry name" value="LPS_length_determ_N"/>
</dbReference>
<dbReference type="Pfam" id="PF13807">
    <property type="entry name" value="GNVR"/>
    <property type="match status" value="1"/>
</dbReference>
<evidence type="ECO:0000256" key="4">
    <source>
        <dbReference type="ARBA" id="ARBA00022989"/>
    </source>
</evidence>
<feature type="domain" description="Tyrosine-protein kinase G-rich" evidence="9">
    <location>
        <begin position="380"/>
        <end position="457"/>
    </location>
</feature>
<comment type="subcellular location">
    <subcellularLocation>
        <location evidence="1">Cell membrane</location>
        <topology evidence="1">Multi-pass membrane protein</topology>
    </subcellularLocation>
</comment>
<dbReference type="Proteomes" id="UP000051124">
    <property type="component" value="Unassembled WGS sequence"/>
</dbReference>
<keyword evidence="2" id="KW-1003">Cell membrane</keyword>
<dbReference type="AlphaFoldDB" id="A0A0S7WHR0"/>
<evidence type="ECO:0000256" key="6">
    <source>
        <dbReference type="SAM" id="Coils"/>
    </source>
</evidence>
<feature type="domain" description="Polysaccharide chain length determinant N-terminal" evidence="8">
    <location>
        <begin position="8"/>
        <end position="100"/>
    </location>
</feature>
<comment type="caution">
    <text evidence="10">The sequence shown here is derived from an EMBL/GenBank/DDBJ whole genome shotgun (WGS) entry which is preliminary data.</text>
</comment>
<evidence type="ECO:0000313" key="11">
    <source>
        <dbReference type="Proteomes" id="UP000051124"/>
    </source>
</evidence>
<evidence type="ECO:0000313" key="10">
    <source>
        <dbReference type="EMBL" id="KPJ49465.1"/>
    </source>
</evidence>
<dbReference type="GO" id="GO:0004713">
    <property type="term" value="F:protein tyrosine kinase activity"/>
    <property type="evidence" value="ECO:0007669"/>
    <property type="project" value="TreeGrafter"/>
</dbReference>
<dbReference type="Pfam" id="PF02706">
    <property type="entry name" value="Wzz"/>
    <property type="match status" value="1"/>
</dbReference>
<gene>
    <name evidence="10" type="ORF">AMJ40_05405</name>
</gene>
<feature type="coiled-coil region" evidence="6">
    <location>
        <begin position="190"/>
        <end position="217"/>
    </location>
</feature>
<name>A0A0S7WHR0_UNCT6</name>